<proteinExistence type="predicted"/>
<gene>
    <name evidence="8" type="ORF">J2TS6_13100</name>
</gene>
<dbReference type="SUPFAM" id="SSF103473">
    <property type="entry name" value="MFS general substrate transporter"/>
    <property type="match status" value="1"/>
</dbReference>
<dbReference type="Gene3D" id="1.20.1720.10">
    <property type="entry name" value="Multidrug resistance protein D"/>
    <property type="match status" value="1"/>
</dbReference>
<keyword evidence="2" id="KW-0813">Transport</keyword>
<protein>
    <recommendedName>
        <fullName evidence="7">Major facilitator superfamily (MFS) profile domain-containing protein</fullName>
    </recommendedName>
</protein>
<reference evidence="8" key="1">
    <citation type="submission" date="2021-03" db="EMBL/GenBank/DDBJ databases">
        <title>Antimicrobial resistance genes in bacteria isolated from Japanese honey, and their potential for conferring macrolide and lincosamide resistance in the American foulbrood pathogen Paenibacillus larvae.</title>
        <authorList>
            <person name="Okamoto M."/>
            <person name="Kumagai M."/>
            <person name="Kanamori H."/>
            <person name="Takamatsu D."/>
        </authorList>
    </citation>
    <scope>NUCLEOTIDE SEQUENCE</scope>
    <source>
        <strain evidence="8">J2TS6</strain>
    </source>
</reference>
<comment type="subcellular location">
    <subcellularLocation>
        <location evidence="1">Cell membrane</location>
        <topology evidence="1">Multi-pass membrane protein</topology>
    </subcellularLocation>
</comment>
<dbReference type="Proteomes" id="UP000679779">
    <property type="component" value="Unassembled WGS sequence"/>
</dbReference>
<sequence>MNRSMVMISIFIAAFLAAAESSIVTTAMPKIVGSLQGIELMNGVFTVYLLASTVTVLIFGKLSDLYGRKLIFTVGAMFFLIGSVLCVMAQTMEQLIAFRLIQGIGAGAILPVTQTIIADMYPSEEIVFLGLAVVCVLATLLLPRSKQNAAKESA</sequence>
<evidence type="ECO:0000256" key="1">
    <source>
        <dbReference type="ARBA" id="ARBA00004651"/>
    </source>
</evidence>
<feature type="domain" description="Major facilitator superfamily (MFS) profile" evidence="7">
    <location>
        <begin position="6"/>
        <end position="154"/>
    </location>
</feature>
<dbReference type="InterPro" id="IPR011701">
    <property type="entry name" value="MFS"/>
</dbReference>
<dbReference type="GO" id="GO:0005886">
    <property type="term" value="C:plasma membrane"/>
    <property type="evidence" value="ECO:0007669"/>
    <property type="project" value="UniProtKB-SubCell"/>
</dbReference>
<evidence type="ECO:0000259" key="7">
    <source>
        <dbReference type="PROSITE" id="PS50850"/>
    </source>
</evidence>
<accession>A0A919XCU8</accession>
<name>A0A919XCU8_9BACL</name>
<evidence type="ECO:0000313" key="9">
    <source>
        <dbReference type="Proteomes" id="UP000679779"/>
    </source>
</evidence>
<evidence type="ECO:0000256" key="4">
    <source>
        <dbReference type="ARBA" id="ARBA00022989"/>
    </source>
</evidence>
<keyword evidence="3 6" id="KW-0812">Transmembrane</keyword>
<evidence type="ECO:0000313" key="8">
    <source>
        <dbReference type="EMBL" id="GIO30169.1"/>
    </source>
</evidence>
<dbReference type="PANTHER" id="PTHR23501:SF191">
    <property type="entry name" value="VACUOLAR BASIC AMINO ACID TRANSPORTER 4"/>
    <property type="match status" value="1"/>
</dbReference>
<keyword evidence="9" id="KW-1185">Reference proteome</keyword>
<dbReference type="PANTHER" id="PTHR23501">
    <property type="entry name" value="MAJOR FACILITATOR SUPERFAMILY"/>
    <property type="match status" value="1"/>
</dbReference>
<evidence type="ECO:0000256" key="3">
    <source>
        <dbReference type="ARBA" id="ARBA00022692"/>
    </source>
</evidence>
<dbReference type="AlphaFoldDB" id="A0A919XCU8"/>
<evidence type="ECO:0000256" key="6">
    <source>
        <dbReference type="SAM" id="Phobius"/>
    </source>
</evidence>
<dbReference type="GO" id="GO:0022857">
    <property type="term" value="F:transmembrane transporter activity"/>
    <property type="evidence" value="ECO:0007669"/>
    <property type="project" value="InterPro"/>
</dbReference>
<comment type="caution">
    <text evidence="8">The sequence shown here is derived from an EMBL/GenBank/DDBJ whole genome shotgun (WGS) entry which is preliminary data.</text>
</comment>
<keyword evidence="5 6" id="KW-0472">Membrane</keyword>
<dbReference type="EMBL" id="BORQ01000001">
    <property type="protein sequence ID" value="GIO30169.1"/>
    <property type="molecule type" value="Genomic_DNA"/>
</dbReference>
<keyword evidence="4 6" id="KW-1133">Transmembrane helix</keyword>
<dbReference type="Pfam" id="PF07690">
    <property type="entry name" value="MFS_1"/>
    <property type="match status" value="1"/>
</dbReference>
<dbReference type="InterPro" id="IPR020846">
    <property type="entry name" value="MFS_dom"/>
</dbReference>
<dbReference type="InterPro" id="IPR036259">
    <property type="entry name" value="MFS_trans_sf"/>
</dbReference>
<feature type="transmembrane region" description="Helical" evidence="6">
    <location>
        <begin position="45"/>
        <end position="63"/>
    </location>
</feature>
<evidence type="ECO:0000256" key="2">
    <source>
        <dbReference type="ARBA" id="ARBA00022448"/>
    </source>
</evidence>
<evidence type="ECO:0000256" key="5">
    <source>
        <dbReference type="ARBA" id="ARBA00023136"/>
    </source>
</evidence>
<feature type="transmembrane region" description="Helical" evidence="6">
    <location>
        <begin position="126"/>
        <end position="143"/>
    </location>
</feature>
<dbReference type="PROSITE" id="PS50850">
    <property type="entry name" value="MFS"/>
    <property type="match status" value="1"/>
</dbReference>
<organism evidence="8 9">
    <name type="scientific">Paenibacillus albilobatus</name>
    <dbReference type="NCBI Taxonomy" id="2716884"/>
    <lineage>
        <taxon>Bacteria</taxon>
        <taxon>Bacillati</taxon>
        <taxon>Bacillota</taxon>
        <taxon>Bacilli</taxon>
        <taxon>Bacillales</taxon>
        <taxon>Paenibacillaceae</taxon>
        <taxon>Paenibacillus</taxon>
    </lineage>
</organism>
<feature type="transmembrane region" description="Helical" evidence="6">
    <location>
        <begin position="70"/>
        <end position="90"/>
    </location>
</feature>